<dbReference type="SUPFAM" id="SSF53335">
    <property type="entry name" value="S-adenosyl-L-methionine-dependent methyltransferases"/>
    <property type="match status" value="1"/>
</dbReference>
<keyword evidence="2" id="KW-0808">Transferase</keyword>
<comment type="caution">
    <text evidence="2">The sequence shown here is derived from an EMBL/GenBank/DDBJ whole genome shotgun (WGS) entry which is preliminary data.</text>
</comment>
<organism evidence="2 3">
    <name type="scientific">Nocardioides humi</name>
    <dbReference type="NCBI Taxonomy" id="449461"/>
    <lineage>
        <taxon>Bacteria</taxon>
        <taxon>Bacillati</taxon>
        <taxon>Actinomycetota</taxon>
        <taxon>Actinomycetes</taxon>
        <taxon>Propionibacteriales</taxon>
        <taxon>Nocardioidaceae</taxon>
        <taxon>Nocardioides</taxon>
    </lineage>
</organism>
<evidence type="ECO:0000313" key="2">
    <source>
        <dbReference type="EMBL" id="GAA1540540.1"/>
    </source>
</evidence>
<keyword evidence="3" id="KW-1185">Reference proteome</keyword>
<dbReference type="GO" id="GO:0008168">
    <property type="term" value="F:methyltransferase activity"/>
    <property type="evidence" value="ECO:0007669"/>
    <property type="project" value="UniProtKB-KW"/>
</dbReference>
<dbReference type="InterPro" id="IPR029063">
    <property type="entry name" value="SAM-dependent_MTases_sf"/>
</dbReference>
<dbReference type="CDD" id="cd02440">
    <property type="entry name" value="AdoMet_MTases"/>
    <property type="match status" value="1"/>
</dbReference>
<reference evidence="2 3" key="1">
    <citation type="journal article" date="2019" name="Int. J. Syst. Evol. Microbiol.">
        <title>The Global Catalogue of Microorganisms (GCM) 10K type strain sequencing project: providing services to taxonomists for standard genome sequencing and annotation.</title>
        <authorList>
            <consortium name="The Broad Institute Genomics Platform"/>
            <consortium name="The Broad Institute Genome Sequencing Center for Infectious Disease"/>
            <person name="Wu L."/>
            <person name="Ma J."/>
        </authorList>
    </citation>
    <scope>NUCLEOTIDE SEQUENCE [LARGE SCALE GENOMIC DNA]</scope>
    <source>
        <strain evidence="2 3">JCM 14942</strain>
    </source>
</reference>
<name>A0ABN2BHM9_9ACTN</name>
<feature type="domain" description="THUMP-like" evidence="1">
    <location>
        <begin position="318"/>
        <end position="390"/>
    </location>
</feature>
<gene>
    <name evidence="2" type="ORF">GCM10009788_49160</name>
</gene>
<dbReference type="InterPro" id="IPR041497">
    <property type="entry name" value="Thump-like"/>
</dbReference>
<dbReference type="GO" id="GO:0032259">
    <property type="term" value="P:methylation"/>
    <property type="evidence" value="ECO:0007669"/>
    <property type="project" value="UniProtKB-KW"/>
</dbReference>
<dbReference type="RefSeq" id="WP_141006255.1">
    <property type="nucleotide sequence ID" value="NZ_BAAAOR010000038.1"/>
</dbReference>
<dbReference type="EMBL" id="BAAAOR010000038">
    <property type="protein sequence ID" value="GAA1540540.1"/>
    <property type="molecule type" value="Genomic_DNA"/>
</dbReference>
<protein>
    <submittedName>
        <fullName evidence="2">Class I SAM-dependent methyltransferase</fullName>
    </submittedName>
</protein>
<keyword evidence="2" id="KW-0489">Methyltransferase</keyword>
<accession>A0ABN2BHM9</accession>
<dbReference type="Proteomes" id="UP001500842">
    <property type="component" value="Unassembled WGS sequence"/>
</dbReference>
<evidence type="ECO:0000313" key="3">
    <source>
        <dbReference type="Proteomes" id="UP001500842"/>
    </source>
</evidence>
<proteinExistence type="predicted"/>
<evidence type="ECO:0000259" key="1">
    <source>
        <dbReference type="Pfam" id="PF18096"/>
    </source>
</evidence>
<sequence length="391" mass="40841">MDLDDFRWLLTDEGQALLADATALVAEGGGPLAAASALRRTTTPERAAAALTQVELRERAAAKFADLAPRMYFTPDALEQATRLRVAQHRAGRAAAFGARTLIDLGCGIGGDLVAAATAGIVCAGVDLDPVRVAVAEANLAALGLPGAVQVADATEVDHRGFDLAFADPARRSGAGRSFRVEDWTPSWTWVQGLLARDACVKVAPGIPHALVPDGVEAEWVSDEGEVKEAALWAGRTATVARRATVIGPGGLATLTDEDDPGADAVGVRAVGAYLYEPDGAVIRAGLVTAVAAGVAGGLVDPRIAYVTGDDAFRTPFARGYRVLEELPYREKQLKAALRERGVGRLTIKKRGVDVTPEALRRRLALSGDAEATVVLTRVAGEGTALLVEPF</sequence>
<dbReference type="Pfam" id="PF18096">
    <property type="entry name" value="Thump_like"/>
    <property type="match status" value="1"/>
</dbReference>
<dbReference type="Gene3D" id="3.40.50.150">
    <property type="entry name" value="Vaccinia Virus protein VP39"/>
    <property type="match status" value="1"/>
</dbReference>